<keyword evidence="11" id="KW-0294">Fucose metabolism</keyword>
<evidence type="ECO:0000256" key="2">
    <source>
        <dbReference type="ARBA" id="ARBA00004881"/>
    </source>
</evidence>
<keyword evidence="15" id="KW-1185">Reference proteome</keyword>
<organism evidence="14 15">
    <name type="scientific">Lupinus albus</name>
    <name type="common">White lupine</name>
    <name type="synonym">Lupinus termis</name>
    <dbReference type="NCBI Taxonomy" id="3870"/>
    <lineage>
        <taxon>Eukaryota</taxon>
        <taxon>Viridiplantae</taxon>
        <taxon>Streptophyta</taxon>
        <taxon>Embryophyta</taxon>
        <taxon>Tracheophyta</taxon>
        <taxon>Spermatophyta</taxon>
        <taxon>Magnoliopsida</taxon>
        <taxon>eudicotyledons</taxon>
        <taxon>Gunneridae</taxon>
        <taxon>Pentapetalae</taxon>
        <taxon>rosids</taxon>
        <taxon>fabids</taxon>
        <taxon>Fabales</taxon>
        <taxon>Fabaceae</taxon>
        <taxon>Papilionoideae</taxon>
        <taxon>50 kb inversion clade</taxon>
        <taxon>genistoids sensu lato</taxon>
        <taxon>core genistoids</taxon>
        <taxon>Genisteae</taxon>
        <taxon>Lupinus</taxon>
    </lineage>
</organism>
<evidence type="ECO:0000256" key="3">
    <source>
        <dbReference type="ARBA" id="ARBA00007737"/>
    </source>
</evidence>
<dbReference type="EMBL" id="WOCE01000004">
    <property type="protein sequence ID" value="KAE9615498.1"/>
    <property type="molecule type" value="Genomic_DNA"/>
</dbReference>
<dbReference type="AlphaFoldDB" id="A0A6A4QMF7"/>
<sequence length="281" mass="32784">MEVKLEGIQLKRDKLQGPVIPRTRLRIWLIRVCSSIVLWTCLVQLVTVSELWHSHFNSGITSSISQITQIQEIIQVMVFYEFLAMGDRIKCVPWFICDMVTVARLLNLTLVVPELDKTSFWADPSNFEDIFNVKHFIDSLRDEVRKVKRVPKKFSRKEACSTLEMHPVSWSNKKYYLETWSRFILPLLGNHKVLHFSRTDTHVANNGLPLDLQKLRCRVNYQALKFNPRSENLGHKLIRILQESGPFVALHLRFEMDMLAFSGCTQGCTDNEAEELKWMSF</sequence>
<dbReference type="OrthoDB" id="1874781at2759"/>
<protein>
    <recommendedName>
        <fullName evidence="13">O-fucosyltransferase family protein</fullName>
    </recommendedName>
</protein>
<evidence type="ECO:0000256" key="12">
    <source>
        <dbReference type="ARBA" id="ARBA00023277"/>
    </source>
</evidence>
<dbReference type="GO" id="GO:0006004">
    <property type="term" value="P:fucose metabolic process"/>
    <property type="evidence" value="ECO:0007669"/>
    <property type="project" value="UniProtKB-KW"/>
</dbReference>
<evidence type="ECO:0000256" key="8">
    <source>
        <dbReference type="ARBA" id="ARBA00022989"/>
    </source>
</evidence>
<keyword evidence="4 14" id="KW-0328">Glycosyltransferase</keyword>
<dbReference type="Proteomes" id="UP000447434">
    <property type="component" value="Chromosome 4"/>
</dbReference>
<keyword evidence="9" id="KW-0472">Membrane</keyword>
<evidence type="ECO:0000256" key="9">
    <source>
        <dbReference type="ARBA" id="ARBA00023136"/>
    </source>
</evidence>
<keyword evidence="10" id="KW-0325">Glycoprotein</keyword>
<evidence type="ECO:0000313" key="15">
    <source>
        <dbReference type="Proteomes" id="UP000447434"/>
    </source>
</evidence>
<accession>A0A6A4QMF7</accession>
<comment type="similarity">
    <text evidence="3">Belongs to the glycosyltransferase GT106 family.</text>
</comment>
<dbReference type="GO" id="GO:0016020">
    <property type="term" value="C:membrane"/>
    <property type="evidence" value="ECO:0007669"/>
    <property type="project" value="UniProtKB-SubCell"/>
</dbReference>
<dbReference type="InterPro" id="IPR019378">
    <property type="entry name" value="GDP-Fuc_O-FucTrfase"/>
</dbReference>
<evidence type="ECO:0000313" key="14">
    <source>
        <dbReference type="EMBL" id="KAE9615498.1"/>
    </source>
</evidence>
<name>A0A6A4QMF7_LUPAL</name>
<evidence type="ECO:0000256" key="13">
    <source>
        <dbReference type="ARBA" id="ARBA00030350"/>
    </source>
</evidence>
<dbReference type="PANTHER" id="PTHR31741">
    <property type="entry name" value="OS02G0726500 PROTEIN-RELATED"/>
    <property type="match status" value="1"/>
</dbReference>
<dbReference type="GO" id="GO:0009507">
    <property type="term" value="C:chloroplast"/>
    <property type="evidence" value="ECO:0007669"/>
    <property type="project" value="TreeGrafter"/>
</dbReference>
<proteinExistence type="inferred from homology"/>
<comment type="caution">
    <text evidence="14">The sequence shown here is derived from an EMBL/GenBank/DDBJ whole genome shotgun (WGS) entry which is preliminary data.</text>
</comment>
<dbReference type="PANTHER" id="PTHR31741:SF51">
    <property type="entry name" value="RHAMNOGALACTURONAN I RHAMNOSYLTRANSFERASE 1"/>
    <property type="match status" value="1"/>
</dbReference>
<dbReference type="GO" id="GO:0016757">
    <property type="term" value="F:glycosyltransferase activity"/>
    <property type="evidence" value="ECO:0007669"/>
    <property type="project" value="UniProtKB-KW"/>
</dbReference>
<comment type="pathway">
    <text evidence="2">Glycan metabolism.</text>
</comment>
<evidence type="ECO:0000256" key="11">
    <source>
        <dbReference type="ARBA" id="ARBA00023253"/>
    </source>
</evidence>
<evidence type="ECO:0000256" key="6">
    <source>
        <dbReference type="ARBA" id="ARBA00022692"/>
    </source>
</evidence>
<evidence type="ECO:0000256" key="7">
    <source>
        <dbReference type="ARBA" id="ARBA00022968"/>
    </source>
</evidence>
<keyword evidence="5 14" id="KW-0808">Transferase</keyword>
<evidence type="ECO:0000256" key="10">
    <source>
        <dbReference type="ARBA" id="ARBA00023180"/>
    </source>
</evidence>
<gene>
    <name evidence="14" type="ORF">Lalb_Chr04g0255891</name>
</gene>
<evidence type="ECO:0000256" key="5">
    <source>
        <dbReference type="ARBA" id="ARBA00022679"/>
    </source>
</evidence>
<dbReference type="Pfam" id="PF10250">
    <property type="entry name" value="O-FucT"/>
    <property type="match status" value="1"/>
</dbReference>
<keyword evidence="8" id="KW-1133">Transmembrane helix</keyword>
<keyword evidence="6" id="KW-0812">Transmembrane</keyword>
<reference evidence="15" key="1">
    <citation type="journal article" date="2020" name="Nat. Commun.">
        <title>Genome sequence of the cluster root forming white lupin.</title>
        <authorList>
            <person name="Hufnagel B."/>
            <person name="Marques A."/>
            <person name="Soriano A."/>
            <person name="Marques L."/>
            <person name="Divol F."/>
            <person name="Doumas P."/>
            <person name="Sallet E."/>
            <person name="Mancinotti D."/>
            <person name="Carrere S."/>
            <person name="Marande W."/>
            <person name="Arribat S."/>
            <person name="Keller J."/>
            <person name="Huneau C."/>
            <person name="Blein T."/>
            <person name="Aime D."/>
            <person name="Laguerre M."/>
            <person name="Taylor J."/>
            <person name="Schubert V."/>
            <person name="Nelson M."/>
            <person name="Geu-Flores F."/>
            <person name="Crespi M."/>
            <person name="Gallardo-Guerrero K."/>
            <person name="Delaux P.-M."/>
            <person name="Salse J."/>
            <person name="Berges H."/>
            <person name="Guyot R."/>
            <person name="Gouzy J."/>
            <person name="Peret B."/>
        </authorList>
    </citation>
    <scope>NUCLEOTIDE SEQUENCE [LARGE SCALE GENOMIC DNA]</scope>
    <source>
        <strain evidence="15">cv. Amiga</strain>
    </source>
</reference>
<evidence type="ECO:0000256" key="1">
    <source>
        <dbReference type="ARBA" id="ARBA00004606"/>
    </source>
</evidence>
<keyword evidence="12" id="KW-0119">Carbohydrate metabolism</keyword>
<evidence type="ECO:0000256" key="4">
    <source>
        <dbReference type="ARBA" id="ARBA00022676"/>
    </source>
</evidence>
<keyword evidence="7" id="KW-0735">Signal-anchor</keyword>
<comment type="subcellular location">
    <subcellularLocation>
        <location evidence="1">Membrane</location>
        <topology evidence="1">Single-pass type II membrane protein</topology>
    </subcellularLocation>
</comment>